<evidence type="ECO:0000313" key="3">
    <source>
        <dbReference type="Proteomes" id="UP001497482"/>
    </source>
</evidence>
<feature type="coiled-coil region" evidence="1">
    <location>
        <begin position="22"/>
        <end position="70"/>
    </location>
</feature>
<accession>A0AAV2JPH3</accession>
<gene>
    <name evidence="2" type="ORF">KC01_LOCUS8575</name>
</gene>
<evidence type="ECO:0000256" key="1">
    <source>
        <dbReference type="SAM" id="Coils"/>
    </source>
</evidence>
<evidence type="ECO:0000313" key="2">
    <source>
        <dbReference type="EMBL" id="CAL1577194.1"/>
    </source>
</evidence>
<organism evidence="2 3">
    <name type="scientific">Knipowitschia caucasica</name>
    <name type="common">Caucasian dwarf goby</name>
    <name type="synonym">Pomatoschistus caucasicus</name>
    <dbReference type="NCBI Taxonomy" id="637954"/>
    <lineage>
        <taxon>Eukaryota</taxon>
        <taxon>Metazoa</taxon>
        <taxon>Chordata</taxon>
        <taxon>Craniata</taxon>
        <taxon>Vertebrata</taxon>
        <taxon>Euteleostomi</taxon>
        <taxon>Actinopterygii</taxon>
        <taxon>Neopterygii</taxon>
        <taxon>Teleostei</taxon>
        <taxon>Neoteleostei</taxon>
        <taxon>Acanthomorphata</taxon>
        <taxon>Gobiaria</taxon>
        <taxon>Gobiiformes</taxon>
        <taxon>Gobioidei</taxon>
        <taxon>Gobiidae</taxon>
        <taxon>Gobiinae</taxon>
        <taxon>Knipowitschia</taxon>
    </lineage>
</organism>
<dbReference type="Proteomes" id="UP001497482">
    <property type="component" value="Chromosome 13"/>
</dbReference>
<dbReference type="Gene3D" id="3.30.70.1820">
    <property type="entry name" value="L1 transposable element, RRM domain"/>
    <property type="match status" value="1"/>
</dbReference>
<protein>
    <submittedName>
        <fullName evidence="2">Uncharacterized protein</fullName>
    </submittedName>
</protein>
<keyword evidence="1" id="KW-0175">Coiled coil</keyword>
<dbReference type="AlphaFoldDB" id="A0AAV2JPH3"/>
<name>A0AAV2JPH3_KNICA</name>
<keyword evidence="3" id="KW-1185">Reference proteome</keyword>
<sequence length="202" mass="22858">MKANIIKVIDEKLSPLAETILKLTASKRLDEAEARLIATEEAAAAHEPRIIELEKQVSALKNSLDMAENYSRRLNICVIGLAEDTEKGQPVDFFETWLPNVLKLTTKAGRVKLERAHRSLAPKPDPDKRPRSLLLRFHSFRDEQRVMEARRKEYDAVEQLLWERGFPSAMLFPATLQVTHGGSGRKFTTPGEVHDFIDTLSG</sequence>
<dbReference type="EMBL" id="OZ035835">
    <property type="protein sequence ID" value="CAL1577194.1"/>
    <property type="molecule type" value="Genomic_DNA"/>
</dbReference>
<reference evidence="2 3" key="1">
    <citation type="submission" date="2024-04" db="EMBL/GenBank/DDBJ databases">
        <authorList>
            <person name="Waldvogel A.-M."/>
            <person name="Schoenle A."/>
        </authorList>
    </citation>
    <scope>NUCLEOTIDE SEQUENCE [LARGE SCALE GENOMIC DNA]</scope>
</reference>
<proteinExistence type="predicted"/>
<dbReference type="InterPro" id="IPR004244">
    <property type="entry name" value="Transposase_22"/>
</dbReference>
<dbReference type="PANTHER" id="PTHR11505">
    <property type="entry name" value="L1 TRANSPOSABLE ELEMENT-RELATED"/>
    <property type="match status" value="1"/>
</dbReference>